<proteinExistence type="inferred from homology"/>
<organism evidence="5 6">
    <name type="scientific">Turnix velox</name>
    <name type="common">Little buttonquail</name>
    <dbReference type="NCBI Taxonomy" id="2529409"/>
    <lineage>
        <taxon>Eukaryota</taxon>
        <taxon>Metazoa</taxon>
        <taxon>Chordata</taxon>
        <taxon>Craniata</taxon>
        <taxon>Vertebrata</taxon>
        <taxon>Euteleostomi</taxon>
        <taxon>Archelosauria</taxon>
        <taxon>Archosauria</taxon>
        <taxon>Dinosauria</taxon>
        <taxon>Saurischia</taxon>
        <taxon>Theropoda</taxon>
        <taxon>Coelurosauria</taxon>
        <taxon>Aves</taxon>
        <taxon>Neognathae</taxon>
        <taxon>Neoaves</taxon>
        <taxon>Charadriiformes</taxon>
        <taxon>Turnicidae</taxon>
        <taxon>Turnix</taxon>
    </lineage>
</organism>
<dbReference type="EMBL" id="VZTY01001073">
    <property type="protein sequence ID" value="NXU47456.1"/>
    <property type="molecule type" value="Genomic_DNA"/>
</dbReference>
<dbReference type="PROSITE" id="PS50011">
    <property type="entry name" value="PROTEIN_KINASE_DOM"/>
    <property type="match status" value="1"/>
</dbReference>
<feature type="region of interest" description="Disordered" evidence="3">
    <location>
        <begin position="488"/>
        <end position="554"/>
    </location>
</feature>
<evidence type="ECO:0000259" key="4">
    <source>
        <dbReference type="PROSITE" id="PS50011"/>
    </source>
</evidence>
<comment type="caution">
    <text evidence="5">The sequence shown here is derived from an EMBL/GenBank/DDBJ whole genome shotgun (WGS) entry which is preliminary data.</text>
</comment>
<dbReference type="InterPro" id="IPR051177">
    <property type="entry name" value="CIK-Related_Protein"/>
</dbReference>
<feature type="region of interest" description="Disordered" evidence="3">
    <location>
        <begin position="432"/>
        <end position="460"/>
    </location>
</feature>
<feature type="region of interest" description="Disordered" evidence="3">
    <location>
        <begin position="610"/>
        <end position="638"/>
    </location>
</feature>
<feature type="repeat" description="HEAT" evidence="2">
    <location>
        <begin position="339"/>
        <end position="376"/>
    </location>
</feature>
<dbReference type="GO" id="GO:0005524">
    <property type="term" value="F:ATP binding"/>
    <property type="evidence" value="ECO:0007669"/>
    <property type="project" value="InterPro"/>
</dbReference>
<dbReference type="AlphaFoldDB" id="A0A7L3L0D2"/>
<dbReference type="Proteomes" id="UP000582182">
    <property type="component" value="Unassembled WGS sequence"/>
</dbReference>
<dbReference type="OrthoDB" id="9942861at2759"/>
<dbReference type="InterPro" id="IPR016024">
    <property type="entry name" value="ARM-type_fold"/>
</dbReference>
<reference evidence="5 6" key="1">
    <citation type="submission" date="2019-09" db="EMBL/GenBank/DDBJ databases">
        <title>Bird 10,000 Genomes (B10K) Project - Family phase.</title>
        <authorList>
            <person name="Zhang G."/>
        </authorList>
    </citation>
    <scope>NUCLEOTIDE SEQUENCE [LARGE SCALE GENOMIC DNA]</scope>
    <source>
        <strain evidence="5">B10K-DU-029-46</strain>
    </source>
</reference>
<feature type="domain" description="Protein kinase" evidence="4">
    <location>
        <begin position="1"/>
        <end position="245"/>
    </location>
</feature>
<name>A0A7L3L0D2_9CHAR</name>
<dbReference type="InterPro" id="IPR011989">
    <property type="entry name" value="ARM-like"/>
</dbReference>
<evidence type="ECO:0000313" key="6">
    <source>
        <dbReference type="Proteomes" id="UP000582182"/>
    </source>
</evidence>
<dbReference type="PANTHER" id="PTHR12984">
    <property type="entry name" value="SCY1-RELATED S/T PROTEIN KINASE-LIKE"/>
    <property type="match status" value="1"/>
</dbReference>
<evidence type="ECO:0000313" key="5">
    <source>
        <dbReference type="EMBL" id="NXU47456.1"/>
    </source>
</evidence>
<feature type="compositionally biased region" description="Low complexity" evidence="3">
    <location>
        <begin position="570"/>
        <end position="579"/>
    </location>
</feature>
<dbReference type="GO" id="GO:0004672">
    <property type="term" value="F:protein kinase activity"/>
    <property type="evidence" value="ECO:0007669"/>
    <property type="project" value="InterPro"/>
</dbReference>
<dbReference type="PANTHER" id="PTHR12984:SF15">
    <property type="entry name" value="PROTEIN-ASSOCIATING WITH THE CARBOXYL-TERMINAL DOMAIN OF EZRIN"/>
    <property type="match status" value="1"/>
</dbReference>
<sequence>MGSENSALKSYALEEPPFTLPTGLTVYPAVLQDGKLASVFVYKRENEDKVNKAAKHLKTLRHPCLLRFLSCTVEANGIHLVTERVRPLEMVLETLSSAEICAGIYDVLLALIFLHDRGNLTHNNVCLSSVFVSEDGHWKLGGMETVCNFSEATPEFLSQVKTVRDQLCIPCEEMSADFKILPSSYGHARDAYAFGTMAENLLTVLDDQVSADILSSFQQTLHSTLLNPDPKCRPPLSSLLSHEFFRNDFLEVVNFLKTLTLKSEEEKTEFFKFLLDRVTGLSEELIASRLVPLLLNQLVFAEPVAVKSFLPHLLGPKKEQSGESQTSCLLSPALFQKHVIPVLLKLFEVHEEHVRMVLLSHIHAYAELFSQEELKNIILPQVLLGLRDTSDSIVAITLHSLAVLVSLLGPEVVVGGERTKIFKSSAPSFMKTADLSPEDSPSHCMSNHRNQTSRPLKNNSGAFPISGHVPTIKKFSMQHDNPLALRTGQQDTRCPLNGIPGSINTLGSSRSSLTTSEKPAEEWPDWSEPEETDTEKTVNIQIRPCQPQGSVGPYFAEQDVDEKPWDDFDSSSPSPELSSGNCQTLAQTVATETPGLLPGTQQLSKEFQSLRLSPPPKSCPRNSWSNDKWDHQEQPGGTVLPKTVFQERLKSSESGLGEEFTIKVKRKPVQDPELDWFADMIPDIKPSSALLVLPDTRTEAVVPSHSGVISSREGASQNVLFSSKFAAADVMEAEAAGWGEEEELNWEDDANW</sequence>
<dbReference type="SMART" id="SM00220">
    <property type="entry name" value="S_TKc"/>
    <property type="match status" value="1"/>
</dbReference>
<feature type="compositionally biased region" description="Polar residues" evidence="3">
    <location>
        <begin position="443"/>
        <end position="460"/>
    </location>
</feature>
<dbReference type="InterPro" id="IPR000719">
    <property type="entry name" value="Prot_kinase_dom"/>
</dbReference>
<dbReference type="Gene3D" id="3.30.200.20">
    <property type="entry name" value="Phosphorylase Kinase, domain 1"/>
    <property type="match status" value="1"/>
</dbReference>
<dbReference type="InterPro" id="IPR021133">
    <property type="entry name" value="HEAT_type_2"/>
</dbReference>
<gene>
    <name evidence="5" type="primary">Scyl3</name>
    <name evidence="5" type="ORF">TURVEL_R03386</name>
</gene>
<dbReference type="Gene3D" id="1.25.10.10">
    <property type="entry name" value="Leucine-rich Repeat Variant"/>
    <property type="match status" value="1"/>
</dbReference>
<accession>A0A7L3L0D2</accession>
<feature type="compositionally biased region" description="Low complexity" evidence="3">
    <location>
        <begin position="505"/>
        <end position="516"/>
    </location>
</feature>
<protein>
    <submittedName>
        <fullName evidence="5">PACE1 protein</fullName>
    </submittedName>
</protein>
<feature type="compositionally biased region" description="Acidic residues" evidence="3">
    <location>
        <begin position="522"/>
        <end position="533"/>
    </location>
</feature>
<dbReference type="SUPFAM" id="SSF48371">
    <property type="entry name" value="ARM repeat"/>
    <property type="match status" value="1"/>
</dbReference>
<evidence type="ECO:0000256" key="2">
    <source>
        <dbReference type="PROSITE-ProRule" id="PRU00103"/>
    </source>
</evidence>
<feature type="non-terminal residue" evidence="5">
    <location>
        <position position="1"/>
    </location>
</feature>
<feature type="region of interest" description="Disordered" evidence="3">
    <location>
        <begin position="562"/>
        <end position="581"/>
    </location>
</feature>
<comment type="similarity">
    <text evidence="1">Belongs to the protein kinase superfamily.</text>
</comment>
<dbReference type="InterPro" id="IPR011009">
    <property type="entry name" value="Kinase-like_dom_sf"/>
</dbReference>
<dbReference type="Gene3D" id="1.10.510.10">
    <property type="entry name" value="Transferase(Phosphotransferase) domain 1"/>
    <property type="match status" value="1"/>
</dbReference>
<evidence type="ECO:0000256" key="1">
    <source>
        <dbReference type="ARBA" id="ARBA00038349"/>
    </source>
</evidence>
<dbReference type="PROSITE" id="PS50077">
    <property type="entry name" value="HEAT_REPEAT"/>
    <property type="match status" value="1"/>
</dbReference>
<evidence type="ECO:0000256" key="3">
    <source>
        <dbReference type="SAM" id="MobiDB-lite"/>
    </source>
</evidence>
<dbReference type="SUPFAM" id="SSF56112">
    <property type="entry name" value="Protein kinase-like (PK-like)"/>
    <property type="match status" value="1"/>
</dbReference>
<keyword evidence="6" id="KW-1185">Reference proteome</keyword>
<feature type="non-terminal residue" evidence="5">
    <location>
        <position position="752"/>
    </location>
</feature>